<dbReference type="Pfam" id="PF00378">
    <property type="entry name" value="ECH_1"/>
    <property type="match status" value="1"/>
</dbReference>
<reference evidence="2 3" key="1">
    <citation type="submission" date="2016-08" db="EMBL/GenBank/DDBJ databases">
        <title>Genome of Bacillus solimangrovi GH2-4.</title>
        <authorList>
            <person name="Lim S."/>
            <person name="Kim B.-C."/>
        </authorList>
    </citation>
    <scope>NUCLEOTIDE SEQUENCE [LARGE SCALE GENOMIC DNA]</scope>
    <source>
        <strain evidence="2 3">GH2-4</strain>
    </source>
</reference>
<comment type="caution">
    <text evidence="2">The sequence shown here is derived from an EMBL/GenBank/DDBJ whole genome shotgun (WGS) entry which is preliminary data.</text>
</comment>
<accession>A0A1E5LFX5</accession>
<dbReference type="PANTHER" id="PTHR43459">
    <property type="entry name" value="ENOYL-COA HYDRATASE"/>
    <property type="match status" value="1"/>
</dbReference>
<evidence type="ECO:0000256" key="1">
    <source>
        <dbReference type="ARBA" id="ARBA00005254"/>
    </source>
</evidence>
<dbReference type="EMBL" id="MJEH01000020">
    <property type="protein sequence ID" value="OEH92966.1"/>
    <property type="molecule type" value="Genomic_DNA"/>
</dbReference>
<dbReference type="Gene3D" id="3.90.226.10">
    <property type="entry name" value="2-enoyl-CoA Hydratase, Chain A, domain 1"/>
    <property type="match status" value="1"/>
</dbReference>
<gene>
    <name evidence="2" type="ORF">BFG57_14245</name>
</gene>
<protein>
    <submittedName>
        <fullName evidence="2">Enoyl-CoA hydratase</fullName>
    </submittedName>
</protein>
<dbReference type="STRING" id="1305675.BFG57_14245"/>
<sequence length="257" mass="28094">MSEQTVLYKEEGRIGILTLNRPKSLNALNMDMLEELNSVLEQVKESPIDVLIVTGNGSAFSAGGDLKMMLSKEGLEGHNDVMNLINGIVLSLFNLPKLVISAVNGPAAGLGFSLALAADKVIASNSAILAMNFIDIGLVPDGAGHFFLKQRMNATQAKQFIWEGKKMPALEAQERGLVDDLADDALEAALDLAKKLTYKPTKAMIETKLLYANLMKDELAQVLEVEKISQLKMRHSADHREGVQAFLEKRMPQFKGQ</sequence>
<dbReference type="PANTHER" id="PTHR43459:SF1">
    <property type="entry name" value="EG:BACN32G11.4 PROTEIN"/>
    <property type="match status" value="1"/>
</dbReference>
<dbReference type="CDD" id="cd06558">
    <property type="entry name" value="crotonase-like"/>
    <property type="match status" value="1"/>
</dbReference>
<keyword evidence="3" id="KW-1185">Reference proteome</keyword>
<comment type="similarity">
    <text evidence="1">Belongs to the enoyl-CoA hydratase/isomerase family.</text>
</comment>
<evidence type="ECO:0000313" key="2">
    <source>
        <dbReference type="EMBL" id="OEH92966.1"/>
    </source>
</evidence>
<dbReference type="InterPro" id="IPR014748">
    <property type="entry name" value="Enoyl-CoA_hydra_C"/>
</dbReference>
<dbReference type="InterPro" id="IPR001753">
    <property type="entry name" value="Enoyl-CoA_hydra/iso"/>
</dbReference>
<dbReference type="NCBIfam" id="NF005804">
    <property type="entry name" value="PRK07659.1"/>
    <property type="match status" value="1"/>
</dbReference>
<proteinExistence type="inferred from homology"/>
<name>A0A1E5LFX5_9BACI</name>
<dbReference type="SUPFAM" id="SSF52096">
    <property type="entry name" value="ClpP/crotonase"/>
    <property type="match status" value="1"/>
</dbReference>
<organism evidence="2 3">
    <name type="scientific">Bacillus solimangrovi</name>
    <dbReference type="NCBI Taxonomy" id="1305675"/>
    <lineage>
        <taxon>Bacteria</taxon>
        <taxon>Bacillati</taxon>
        <taxon>Bacillota</taxon>
        <taxon>Bacilli</taxon>
        <taxon>Bacillales</taxon>
        <taxon>Bacillaceae</taxon>
        <taxon>Bacillus</taxon>
    </lineage>
</organism>
<dbReference type="GO" id="GO:0003824">
    <property type="term" value="F:catalytic activity"/>
    <property type="evidence" value="ECO:0007669"/>
    <property type="project" value="UniProtKB-ARBA"/>
</dbReference>
<dbReference type="AlphaFoldDB" id="A0A1E5LFX5"/>
<dbReference type="OrthoDB" id="9775794at2"/>
<dbReference type="Gene3D" id="1.10.12.10">
    <property type="entry name" value="Lyase 2-enoyl-coa Hydratase, Chain A, domain 2"/>
    <property type="match status" value="1"/>
</dbReference>
<dbReference type="InterPro" id="IPR029045">
    <property type="entry name" value="ClpP/crotonase-like_dom_sf"/>
</dbReference>
<dbReference type="RefSeq" id="WP_069717048.1">
    <property type="nucleotide sequence ID" value="NZ_MJEH01000020.1"/>
</dbReference>
<evidence type="ECO:0000313" key="3">
    <source>
        <dbReference type="Proteomes" id="UP000095209"/>
    </source>
</evidence>
<dbReference type="Proteomes" id="UP000095209">
    <property type="component" value="Unassembled WGS sequence"/>
</dbReference>